<evidence type="ECO:0000259" key="4">
    <source>
        <dbReference type="Pfam" id="PF08241"/>
    </source>
</evidence>
<dbReference type="PANTHER" id="PTHR44942">
    <property type="entry name" value="METHYLTRANSF_11 DOMAIN-CONTAINING PROTEIN"/>
    <property type="match status" value="1"/>
</dbReference>
<evidence type="ECO:0000256" key="2">
    <source>
        <dbReference type="ARBA" id="ARBA00022603"/>
    </source>
</evidence>
<dbReference type="STRING" id="357750.A0A2S6CIE5"/>
<evidence type="ECO:0000256" key="1">
    <source>
        <dbReference type="ARBA" id="ARBA00008361"/>
    </source>
</evidence>
<evidence type="ECO:0000313" key="6">
    <source>
        <dbReference type="Proteomes" id="UP000237631"/>
    </source>
</evidence>
<keyword evidence="6" id="KW-1185">Reference proteome</keyword>
<dbReference type="PANTHER" id="PTHR44942:SF4">
    <property type="entry name" value="METHYLTRANSFERASE TYPE 11 DOMAIN-CONTAINING PROTEIN"/>
    <property type="match status" value="1"/>
</dbReference>
<comment type="caution">
    <text evidence="5">The sequence shown here is derived from an EMBL/GenBank/DDBJ whole genome shotgun (WGS) entry which is preliminary data.</text>
</comment>
<protein>
    <recommendedName>
        <fullName evidence="4">Methyltransferase type 11 domain-containing protein</fullName>
    </recommendedName>
</protein>
<dbReference type="GO" id="GO:0008757">
    <property type="term" value="F:S-adenosylmethionine-dependent methyltransferase activity"/>
    <property type="evidence" value="ECO:0007669"/>
    <property type="project" value="InterPro"/>
</dbReference>
<organism evidence="5 6">
    <name type="scientific">Cercospora berteroae</name>
    <dbReference type="NCBI Taxonomy" id="357750"/>
    <lineage>
        <taxon>Eukaryota</taxon>
        <taxon>Fungi</taxon>
        <taxon>Dikarya</taxon>
        <taxon>Ascomycota</taxon>
        <taxon>Pezizomycotina</taxon>
        <taxon>Dothideomycetes</taxon>
        <taxon>Dothideomycetidae</taxon>
        <taxon>Mycosphaerellales</taxon>
        <taxon>Mycosphaerellaceae</taxon>
        <taxon>Cercospora</taxon>
    </lineage>
</organism>
<dbReference type="InterPro" id="IPR013216">
    <property type="entry name" value="Methyltransf_11"/>
</dbReference>
<dbReference type="AlphaFoldDB" id="A0A2S6CIE5"/>
<dbReference type="Proteomes" id="UP000237631">
    <property type="component" value="Unassembled WGS sequence"/>
</dbReference>
<dbReference type="GO" id="GO:0032259">
    <property type="term" value="P:methylation"/>
    <property type="evidence" value="ECO:0007669"/>
    <property type="project" value="UniProtKB-KW"/>
</dbReference>
<reference evidence="6" key="1">
    <citation type="journal article" date="2017" name="bioRxiv">
        <title>Conservation of a gene cluster reveals novel cercosporin biosynthetic mechanisms and extends production to the genus Colletotrichum.</title>
        <authorList>
            <person name="de Jonge R."/>
            <person name="Ebert M.K."/>
            <person name="Huitt-Roehl C.R."/>
            <person name="Pal P."/>
            <person name="Suttle J.C."/>
            <person name="Spanner R.E."/>
            <person name="Neubauer J.D."/>
            <person name="Jurick W.M.II."/>
            <person name="Stott K.A."/>
            <person name="Secor G.A."/>
            <person name="Thomma B.P.H.J."/>
            <person name="Van de Peer Y."/>
            <person name="Townsend C.A."/>
            <person name="Bolton M.D."/>
        </authorList>
    </citation>
    <scope>NUCLEOTIDE SEQUENCE [LARGE SCALE GENOMIC DNA]</scope>
    <source>
        <strain evidence="6">CBS538.71</strain>
    </source>
</reference>
<dbReference type="Pfam" id="PF08241">
    <property type="entry name" value="Methyltransf_11"/>
    <property type="match status" value="1"/>
</dbReference>
<accession>A0A2S6CIE5</accession>
<keyword evidence="3" id="KW-0808">Transferase</keyword>
<comment type="similarity">
    <text evidence="1">Belongs to the methyltransferase superfamily.</text>
</comment>
<dbReference type="CDD" id="cd02440">
    <property type="entry name" value="AdoMet_MTases"/>
    <property type="match status" value="1"/>
</dbReference>
<dbReference type="SUPFAM" id="SSF53335">
    <property type="entry name" value="S-adenosyl-L-methionine-dependent methyltransferases"/>
    <property type="match status" value="1"/>
</dbReference>
<dbReference type="Gene3D" id="3.40.50.150">
    <property type="entry name" value="Vaccinia Virus protein VP39"/>
    <property type="match status" value="1"/>
</dbReference>
<name>A0A2S6CIE5_9PEZI</name>
<proteinExistence type="inferred from homology"/>
<gene>
    <name evidence="5" type="ORF">CBER1_10004</name>
</gene>
<evidence type="ECO:0000256" key="3">
    <source>
        <dbReference type="ARBA" id="ARBA00022679"/>
    </source>
</evidence>
<dbReference type="InterPro" id="IPR051052">
    <property type="entry name" value="Diverse_substrate_MTase"/>
</dbReference>
<keyword evidence="2" id="KW-0489">Methyltransferase</keyword>
<dbReference type="OrthoDB" id="10027013at2759"/>
<dbReference type="InterPro" id="IPR029063">
    <property type="entry name" value="SAM-dependent_MTases_sf"/>
</dbReference>
<evidence type="ECO:0000313" key="5">
    <source>
        <dbReference type="EMBL" id="PPJ59500.1"/>
    </source>
</evidence>
<sequence>MKQQFSEEQGIDADFWTNRYLQGRPHLAEATLQRIWKYHADKGGSFGICHEPGAGSGVHTRRIAEKFHKVIASDLGAAHVTLGKERHADLLNVEFRTGSFEDPEGMGLQKESVDLVLAINMLHFLDTDATLRAVDYQLKPGGTFAVLGFGNILVLNEKVQQIYDQLWQEMCRNSPLREGYDSVRETLWYRKGASGYEHLPLPESIFEPGALRFRTGSRGDLAAAFTLPSGLAPLESQCGKNDVLMTNVDTEAWKVKAGVPEMRKLLNSIIPYEESDRMVGLWKELEDELEDRKEDCVVPVAGILATKKLRA</sequence>
<feature type="domain" description="Methyltransferase type 11" evidence="4">
    <location>
        <begin position="51"/>
        <end position="145"/>
    </location>
</feature>
<dbReference type="EMBL" id="PNEN01000389">
    <property type="protein sequence ID" value="PPJ59500.1"/>
    <property type="molecule type" value="Genomic_DNA"/>
</dbReference>